<evidence type="ECO:0000313" key="11">
    <source>
        <dbReference type="Proteomes" id="UP000594262"/>
    </source>
</evidence>
<name>A0A7M6DP99_9CNID</name>
<reference evidence="10" key="1">
    <citation type="submission" date="2021-01" db="UniProtKB">
        <authorList>
            <consortium name="EnsemblMetazoa"/>
        </authorList>
    </citation>
    <scope>IDENTIFICATION</scope>
</reference>
<dbReference type="InterPro" id="IPR018232">
    <property type="entry name" value="Glyco_hydro_37_CS"/>
</dbReference>
<dbReference type="GO" id="GO:0005993">
    <property type="term" value="P:trehalose catabolic process"/>
    <property type="evidence" value="ECO:0007669"/>
    <property type="project" value="TreeGrafter"/>
</dbReference>
<dbReference type="InterPro" id="IPR012341">
    <property type="entry name" value="6hp_glycosidase-like_sf"/>
</dbReference>
<keyword evidence="8" id="KW-0812">Transmembrane</keyword>
<dbReference type="OrthoDB" id="3542292at2759"/>
<keyword evidence="8" id="KW-0472">Membrane</keyword>
<evidence type="ECO:0000256" key="2">
    <source>
        <dbReference type="ARBA" id="ARBA00005615"/>
    </source>
</evidence>
<evidence type="ECO:0000313" key="10">
    <source>
        <dbReference type="EnsemblMetazoa" id="CLYHEMP019796.1"/>
    </source>
</evidence>
<evidence type="ECO:0000256" key="4">
    <source>
        <dbReference type="ARBA" id="ARBA00019905"/>
    </source>
</evidence>
<dbReference type="PANTHER" id="PTHR23403">
    <property type="entry name" value="TREHALASE"/>
    <property type="match status" value="1"/>
</dbReference>
<dbReference type="InterPro" id="IPR008928">
    <property type="entry name" value="6-hairpin_glycosidase_sf"/>
</dbReference>
<proteinExistence type="inferred from homology"/>
<evidence type="ECO:0000256" key="9">
    <source>
        <dbReference type="SAM" id="SignalP"/>
    </source>
</evidence>
<dbReference type="PROSITE" id="PS00927">
    <property type="entry name" value="TREHALASE_1"/>
    <property type="match status" value="1"/>
</dbReference>
<evidence type="ECO:0000256" key="7">
    <source>
        <dbReference type="RuleBase" id="RU361180"/>
    </source>
</evidence>
<dbReference type="GO" id="GO:0004555">
    <property type="term" value="F:alpha,alpha-trehalase activity"/>
    <property type="evidence" value="ECO:0007669"/>
    <property type="project" value="UniProtKB-EC"/>
</dbReference>
<evidence type="ECO:0000256" key="6">
    <source>
        <dbReference type="ARBA" id="ARBA00023295"/>
    </source>
</evidence>
<feature type="transmembrane region" description="Helical" evidence="8">
    <location>
        <begin position="579"/>
        <end position="597"/>
    </location>
</feature>
<evidence type="ECO:0000256" key="3">
    <source>
        <dbReference type="ARBA" id="ARBA00012757"/>
    </source>
</evidence>
<evidence type="ECO:0000256" key="8">
    <source>
        <dbReference type="SAM" id="Phobius"/>
    </source>
</evidence>
<feature type="chain" id="PRO_5029477211" description="Trehalase" evidence="9">
    <location>
        <begin position="20"/>
        <end position="598"/>
    </location>
</feature>
<sequence length="598" mass="69959">MALYYVLSLLVVDFSLVHGLDFVLPCKEDGPFCTGPVLEKVQMSSIFNDSKQFVDMPLKQNWTKSIEQEIVNAKNDVELKQKLDQYFYPAGTREWHNENVTSKYDLKLIDRIKDKRYKKWAKFLCLEWKKLVRKINPDVKTNSQRYSMIYLREKLVVPGGRFREMYYWDTYWSIEGLLHCEMYETTKNILQDLLQMVQLYGFVPNGGRKYYENRSQPPFLTLMVLKYYEATKDASFVIRNYKTLLKEHDFWMRERVVKVTKNGTIYTLNRYFSKLGYPRPESFKEDKELVEEHYSDPKERQQVYSHIASAAESGWDFSSRWFNNSISMSTIRTANIIPVDLNSILCAVELALSYLIKEVVLDPLMALSLHKNAMNRYTAINEVLWNEEKGIWSDYFIQEKKLNSHFYASDIFPLWIEHFDSELQKNSRRDEVHTALERLNVMSYKGGFPTSKINSGQQWDFPNGWAPLQHITVHSLDNNASNSQLKESGRKIAQNFLENSYLAWEKTGHMFEKYNVESKGKAGHGGEYAIQTGFGWTNGVILDFLHKYGDVLESPESISSDSYTISPILIKGPLSVGRLPFVLFGVSYLFIVYFFVWQ</sequence>
<evidence type="ECO:0000256" key="5">
    <source>
        <dbReference type="ARBA" id="ARBA00022801"/>
    </source>
</evidence>
<dbReference type="SUPFAM" id="SSF48208">
    <property type="entry name" value="Six-hairpin glycosidases"/>
    <property type="match status" value="1"/>
</dbReference>
<accession>A0A7M6DP99</accession>
<evidence type="ECO:0000256" key="1">
    <source>
        <dbReference type="ARBA" id="ARBA00001576"/>
    </source>
</evidence>
<dbReference type="EC" id="3.2.1.28" evidence="3 7"/>
<organism evidence="10 11">
    <name type="scientific">Clytia hemisphaerica</name>
    <dbReference type="NCBI Taxonomy" id="252671"/>
    <lineage>
        <taxon>Eukaryota</taxon>
        <taxon>Metazoa</taxon>
        <taxon>Cnidaria</taxon>
        <taxon>Hydrozoa</taxon>
        <taxon>Hydroidolina</taxon>
        <taxon>Leptothecata</taxon>
        <taxon>Obeliida</taxon>
        <taxon>Clytiidae</taxon>
        <taxon>Clytia</taxon>
    </lineage>
</organism>
<comment type="catalytic activity">
    <reaction evidence="1 7">
        <text>alpha,alpha-trehalose + H2O = alpha-D-glucose + beta-D-glucose</text>
        <dbReference type="Rhea" id="RHEA:32675"/>
        <dbReference type="ChEBI" id="CHEBI:15377"/>
        <dbReference type="ChEBI" id="CHEBI:15903"/>
        <dbReference type="ChEBI" id="CHEBI:16551"/>
        <dbReference type="ChEBI" id="CHEBI:17925"/>
        <dbReference type="EC" id="3.2.1.28"/>
    </reaction>
</comment>
<dbReference type="RefSeq" id="XP_066911754.1">
    <property type="nucleotide sequence ID" value="XM_067055653.1"/>
</dbReference>
<keyword evidence="9" id="KW-0732">Signal</keyword>
<dbReference type="InterPro" id="IPR001661">
    <property type="entry name" value="Glyco_hydro_37"/>
</dbReference>
<dbReference type="EnsemblMetazoa" id="CLYHEMT019796.1">
    <property type="protein sequence ID" value="CLYHEMP019796.1"/>
    <property type="gene ID" value="CLYHEMG019796"/>
</dbReference>
<dbReference type="PRINTS" id="PR00744">
    <property type="entry name" value="GLHYDRLASE37"/>
</dbReference>
<dbReference type="Pfam" id="PF01204">
    <property type="entry name" value="Trehalase"/>
    <property type="match status" value="1"/>
</dbReference>
<protein>
    <recommendedName>
        <fullName evidence="4 7">Trehalase</fullName>
        <ecNumber evidence="3 7">3.2.1.28</ecNumber>
    </recommendedName>
    <alternativeName>
        <fullName evidence="7">Alpha-trehalose glucohydrolase</fullName>
    </alternativeName>
</protein>
<keyword evidence="8" id="KW-1133">Transmembrane helix</keyword>
<dbReference type="PANTHER" id="PTHR23403:SF1">
    <property type="entry name" value="TREHALASE"/>
    <property type="match status" value="1"/>
</dbReference>
<comment type="similarity">
    <text evidence="2 7">Belongs to the glycosyl hydrolase 37 family.</text>
</comment>
<keyword evidence="6 7" id="KW-0326">Glycosidase</keyword>
<dbReference type="Gene3D" id="1.50.10.10">
    <property type="match status" value="1"/>
</dbReference>
<feature type="signal peptide" evidence="9">
    <location>
        <begin position="1"/>
        <end position="19"/>
    </location>
</feature>
<dbReference type="PROSITE" id="PS00928">
    <property type="entry name" value="TREHALASE_2"/>
    <property type="match status" value="1"/>
</dbReference>
<dbReference type="Proteomes" id="UP000594262">
    <property type="component" value="Unplaced"/>
</dbReference>
<keyword evidence="11" id="KW-1185">Reference proteome</keyword>
<dbReference type="AlphaFoldDB" id="A0A7M6DP99"/>
<dbReference type="GeneID" id="136798965"/>
<keyword evidence="5 7" id="KW-0378">Hydrolase</keyword>